<dbReference type="AlphaFoldDB" id="A0A382FSI4"/>
<dbReference type="SMART" id="SM01118">
    <property type="entry name" value="CYTH"/>
    <property type="match status" value="1"/>
</dbReference>
<dbReference type="PANTHER" id="PTHR40114:SF1">
    <property type="entry name" value="SLR0698 PROTEIN"/>
    <property type="match status" value="1"/>
</dbReference>
<evidence type="ECO:0000313" key="2">
    <source>
        <dbReference type="EMBL" id="SVB65970.1"/>
    </source>
</evidence>
<dbReference type="InterPro" id="IPR012042">
    <property type="entry name" value="NeuTTM/CthTTM-like"/>
</dbReference>
<dbReference type="InterPro" id="IPR033469">
    <property type="entry name" value="CYTH-like_dom_sf"/>
</dbReference>
<reference evidence="2" key="1">
    <citation type="submission" date="2018-05" db="EMBL/GenBank/DDBJ databases">
        <authorList>
            <person name="Lanie J.A."/>
            <person name="Ng W.-L."/>
            <person name="Kazmierczak K.M."/>
            <person name="Andrzejewski T.M."/>
            <person name="Davidsen T.M."/>
            <person name="Wayne K.J."/>
            <person name="Tettelin H."/>
            <person name="Glass J.I."/>
            <person name="Rusch D."/>
            <person name="Podicherti R."/>
            <person name="Tsui H.-C.T."/>
            <person name="Winkler M.E."/>
        </authorList>
    </citation>
    <scope>NUCLEOTIDE SEQUENCE</scope>
</reference>
<dbReference type="PROSITE" id="PS51707">
    <property type="entry name" value="CYTH"/>
    <property type="match status" value="1"/>
</dbReference>
<organism evidence="2">
    <name type="scientific">marine metagenome</name>
    <dbReference type="NCBI Taxonomy" id="408172"/>
    <lineage>
        <taxon>unclassified sequences</taxon>
        <taxon>metagenomes</taxon>
        <taxon>ecological metagenomes</taxon>
    </lineage>
</organism>
<protein>
    <recommendedName>
        <fullName evidence="1">CYTH domain-containing protein</fullName>
    </recommendedName>
</protein>
<dbReference type="Gene3D" id="2.40.320.10">
    <property type="entry name" value="Hypothetical Protein Pfu-838710-001"/>
    <property type="match status" value="1"/>
</dbReference>
<accession>A0A382FSI4</accession>
<dbReference type="InterPro" id="IPR023577">
    <property type="entry name" value="CYTH_domain"/>
</dbReference>
<feature type="domain" description="CYTH" evidence="1">
    <location>
        <begin position="2"/>
        <end position="151"/>
    </location>
</feature>
<name>A0A382FSI4_9ZZZZ</name>
<proteinExistence type="predicted"/>
<sequence>MGKEIECKFLVSSLPEGMSGTTMRQGYLQPEKERAVRIRTVEKDGSKKGVLTIKGLGDASGMSRYEFETEIPVSDADHLLSLCDQPLIEKTRYKYDYEGMTWEIDEFHGVNDGLVVAEVELESKDQQFEKPDFIGEEVTGQVKYYNMMLLKNPFSTWGKKFSK</sequence>
<dbReference type="PANTHER" id="PTHR40114">
    <property type="entry name" value="SLR0698 PROTEIN"/>
    <property type="match status" value="1"/>
</dbReference>
<evidence type="ECO:0000259" key="1">
    <source>
        <dbReference type="PROSITE" id="PS51707"/>
    </source>
</evidence>
<dbReference type="CDD" id="cd07891">
    <property type="entry name" value="CYTH-like_CthTTM-like_1"/>
    <property type="match status" value="1"/>
</dbReference>
<dbReference type="PIRSF" id="PIRSF016487">
    <property type="entry name" value="CYTH_UCP016487"/>
    <property type="match status" value="1"/>
</dbReference>
<dbReference type="Pfam" id="PF01928">
    <property type="entry name" value="CYTH"/>
    <property type="match status" value="1"/>
</dbReference>
<dbReference type="SUPFAM" id="SSF55154">
    <property type="entry name" value="CYTH-like phosphatases"/>
    <property type="match status" value="1"/>
</dbReference>
<dbReference type="EMBL" id="UINC01051608">
    <property type="protein sequence ID" value="SVB65970.1"/>
    <property type="molecule type" value="Genomic_DNA"/>
</dbReference>
<gene>
    <name evidence="2" type="ORF">METZ01_LOCUS218824</name>
</gene>